<evidence type="ECO:0000256" key="1">
    <source>
        <dbReference type="ARBA" id="ARBA00004240"/>
    </source>
</evidence>
<dbReference type="RefSeq" id="XP_022105553.1">
    <property type="nucleotide sequence ID" value="XM_022249861.1"/>
</dbReference>
<sequence>MCTKVVVCGPMREQNTMTANRRLLILPLLVAFLLLSCLGVDSGQTDGDQDIKQDTKPKKKKDIRDYNDADMERLFMEWEEHEDEHDPDDLLEHERPPPKVDLSQIDPSNPESAIKLTKKGKTLMMFVTVAGNPTEEESEKITNRWQSMLFNANYQFKRYPVSSNRAIFLLSDGSLAWEIKDFLIQQDECEEVTIESQVYYGKGSGKEVDGKAKIVGLDDVGDGKPDKKKKSQPKAAKQKTKSKASSGKPDDSKQDSKKDRTRTVEPTKDKSEENATGKTSKRDSKESKKEDKILSEDVEKDKDGIFFQQNDEDTGDKELGDPTDKASAEKDKQKEEL</sequence>
<dbReference type="FunFam" id="3.30.70.260:FF:000031">
    <property type="entry name" value="LDLR chaperone MESD"/>
    <property type="match status" value="1"/>
</dbReference>
<feature type="signal peptide" evidence="8">
    <location>
        <begin position="1"/>
        <end position="39"/>
    </location>
</feature>
<dbReference type="Gene3D" id="6.10.250.640">
    <property type="match status" value="1"/>
</dbReference>
<evidence type="ECO:0000256" key="7">
    <source>
        <dbReference type="SAM" id="MobiDB-lite"/>
    </source>
</evidence>
<feature type="region of interest" description="Disordered" evidence="7">
    <location>
        <begin position="44"/>
        <end position="64"/>
    </location>
</feature>
<dbReference type="Proteomes" id="UP000694845">
    <property type="component" value="Unplaced"/>
</dbReference>
<protein>
    <submittedName>
        <fullName evidence="10">LDLR chaperone MESD-like</fullName>
    </submittedName>
</protein>
<feature type="region of interest" description="Disordered" evidence="7">
    <location>
        <begin position="216"/>
        <end position="337"/>
    </location>
</feature>
<reference evidence="10" key="1">
    <citation type="submission" date="2025-08" db="UniProtKB">
        <authorList>
            <consortium name="RefSeq"/>
        </authorList>
    </citation>
    <scope>IDENTIFICATION</scope>
</reference>
<feature type="compositionally biased region" description="Basic and acidic residues" evidence="7">
    <location>
        <begin position="316"/>
        <end position="337"/>
    </location>
</feature>
<dbReference type="AlphaFoldDB" id="A0A8B7ZIT8"/>
<comment type="similarity">
    <text evidence="2">Belongs to the MESD family.</text>
</comment>
<proteinExistence type="inferred from homology"/>
<comment type="subcellular location">
    <subcellularLocation>
        <location evidence="1">Endoplasmic reticulum</location>
    </subcellularLocation>
</comment>
<evidence type="ECO:0000256" key="3">
    <source>
        <dbReference type="ARBA" id="ARBA00022687"/>
    </source>
</evidence>
<feature type="compositionally biased region" description="Basic and acidic residues" evidence="7">
    <location>
        <begin position="49"/>
        <end position="64"/>
    </location>
</feature>
<organism evidence="9 10">
    <name type="scientific">Acanthaster planci</name>
    <name type="common">Crown-of-thorns starfish</name>
    <dbReference type="NCBI Taxonomy" id="133434"/>
    <lineage>
        <taxon>Eukaryota</taxon>
        <taxon>Metazoa</taxon>
        <taxon>Echinodermata</taxon>
        <taxon>Eleutherozoa</taxon>
        <taxon>Asterozoa</taxon>
        <taxon>Asteroidea</taxon>
        <taxon>Valvatacea</taxon>
        <taxon>Valvatida</taxon>
        <taxon>Acanthasteridae</taxon>
        <taxon>Acanthaster</taxon>
    </lineage>
</organism>
<feature type="compositionally biased region" description="Basic and acidic residues" evidence="7">
    <location>
        <begin position="248"/>
        <end position="304"/>
    </location>
</feature>
<feature type="chain" id="PRO_5034989741" evidence="8">
    <location>
        <begin position="40"/>
        <end position="337"/>
    </location>
</feature>
<dbReference type="OMA" id="DQWEENE"/>
<name>A0A8B7ZIT8_ACAPL</name>
<keyword evidence="3" id="KW-0879">Wnt signaling pathway</keyword>
<keyword evidence="5" id="KW-0256">Endoplasmic reticulum</keyword>
<accession>A0A8B7ZIT8</accession>
<dbReference type="Pfam" id="PF10185">
    <property type="entry name" value="Mesd"/>
    <property type="match status" value="1"/>
</dbReference>
<gene>
    <name evidence="10" type="primary">LOC110987277</name>
</gene>
<keyword evidence="4 8" id="KW-0732">Signal</keyword>
<dbReference type="InterPro" id="IPR019330">
    <property type="entry name" value="MESD"/>
</dbReference>
<keyword evidence="6" id="KW-0143">Chaperone</keyword>
<dbReference type="Gene3D" id="3.30.70.260">
    <property type="match status" value="1"/>
</dbReference>
<dbReference type="GeneID" id="110987277"/>
<feature type="compositionally biased region" description="Basic residues" evidence="7">
    <location>
        <begin position="226"/>
        <end position="242"/>
    </location>
</feature>
<dbReference type="OrthoDB" id="75833at2759"/>
<evidence type="ECO:0000256" key="8">
    <source>
        <dbReference type="SAM" id="SignalP"/>
    </source>
</evidence>
<evidence type="ECO:0000256" key="6">
    <source>
        <dbReference type="ARBA" id="ARBA00023186"/>
    </source>
</evidence>
<keyword evidence="9" id="KW-1185">Reference proteome</keyword>
<evidence type="ECO:0000256" key="4">
    <source>
        <dbReference type="ARBA" id="ARBA00022729"/>
    </source>
</evidence>
<evidence type="ECO:0000256" key="5">
    <source>
        <dbReference type="ARBA" id="ARBA00022824"/>
    </source>
</evidence>
<evidence type="ECO:0000256" key="2">
    <source>
        <dbReference type="ARBA" id="ARBA00011068"/>
    </source>
</evidence>
<feature type="compositionally biased region" description="Basic and acidic residues" evidence="7">
    <location>
        <begin position="88"/>
        <end position="98"/>
    </location>
</feature>
<dbReference type="GO" id="GO:0016055">
    <property type="term" value="P:Wnt signaling pathway"/>
    <property type="evidence" value="ECO:0007669"/>
    <property type="project" value="UniProtKB-KW"/>
</dbReference>
<dbReference type="PANTHER" id="PTHR17600:SF2">
    <property type="entry name" value="LRP CHAPERONE MESD"/>
    <property type="match status" value="1"/>
</dbReference>
<dbReference type="KEGG" id="aplc:110987277"/>
<evidence type="ECO:0000313" key="10">
    <source>
        <dbReference type="RefSeq" id="XP_022105553.1"/>
    </source>
</evidence>
<dbReference type="GO" id="GO:0006457">
    <property type="term" value="P:protein folding"/>
    <property type="evidence" value="ECO:0007669"/>
    <property type="project" value="InterPro"/>
</dbReference>
<dbReference type="GO" id="GO:0005783">
    <property type="term" value="C:endoplasmic reticulum"/>
    <property type="evidence" value="ECO:0007669"/>
    <property type="project" value="UniProtKB-SubCell"/>
</dbReference>
<feature type="region of interest" description="Disordered" evidence="7">
    <location>
        <begin position="81"/>
        <end position="111"/>
    </location>
</feature>
<evidence type="ECO:0000313" key="9">
    <source>
        <dbReference type="Proteomes" id="UP000694845"/>
    </source>
</evidence>
<dbReference type="PANTHER" id="PTHR17600">
    <property type="entry name" value="MESODERM DEVELOPMENT CANDIDATE 2"/>
    <property type="match status" value="1"/>
</dbReference>